<dbReference type="EMBL" id="JANFAV010000001">
    <property type="protein sequence ID" value="MCW6533836.1"/>
    <property type="molecule type" value="Genomic_DNA"/>
</dbReference>
<name>A0AA41Z745_9SPHN</name>
<sequence>MNEWEEQVTRSATIGFSTALEQSADQATVRAGLAAWISARQGPKPIGTNPFGMGLSLELNLVAVEEECTFFTARQGNRRVAAKRDLHHAAKARWIVGGQCSTASASSDDRSG</sequence>
<dbReference type="AlphaFoldDB" id="A0AA41Z745"/>
<protein>
    <submittedName>
        <fullName evidence="1">Uncharacterized protein</fullName>
    </submittedName>
</protein>
<organism evidence="1 2">
    <name type="scientific">Sphingomonas lycopersici</name>
    <dbReference type="NCBI Taxonomy" id="2951807"/>
    <lineage>
        <taxon>Bacteria</taxon>
        <taxon>Pseudomonadati</taxon>
        <taxon>Pseudomonadota</taxon>
        <taxon>Alphaproteobacteria</taxon>
        <taxon>Sphingomonadales</taxon>
        <taxon>Sphingomonadaceae</taxon>
        <taxon>Sphingomonas</taxon>
    </lineage>
</organism>
<evidence type="ECO:0000313" key="2">
    <source>
        <dbReference type="Proteomes" id="UP001165565"/>
    </source>
</evidence>
<proteinExistence type="predicted"/>
<accession>A0AA41Z745</accession>
<reference evidence="1" key="1">
    <citation type="submission" date="2022-06" db="EMBL/GenBank/DDBJ databases">
        <title>Sphingomonas sp. nov. isolated from rhizosphere soil of tomato.</title>
        <authorList>
            <person name="Dong H."/>
            <person name="Gao R."/>
        </authorList>
    </citation>
    <scope>NUCLEOTIDE SEQUENCE</scope>
    <source>
        <strain evidence="1">MMSM24</strain>
    </source>
</reference>
<keyword evidence="2" id="KW-1185">Reference proteome</keyword>
<dbReference type="RefSeq" id="WP_265267874.1">
    <property type="nucleotide sequence ID" value="NZ_JANFAV010000001.1"/>
</dbReference>
<evidence type="ECO:0000313" key="1">
    <source>
        <dbReference type="EMBL" id="MCW6533836.1"/>
    </source>
</evidence>
<gene>
    <name evidence="1" type="ORF">NEE01_03480</name>
</gene>
<dbReference type="Proteomes" id="UP001165565">
    <property type="component" value="Unassembled WGS sequence"/>
</dbReference>
<comment type="caution">
    <text evidence="1">The sequence shown here is derived from an EMBL/GenBank/DDBJ whole genome shotgun (WGS) entry which is preliminary data.</text>
</comment>